<accession>A0ACC2LIK2</accession>
<reference evidence="1 2" key="1">
    <citation type="journal article" date="2022" name="Hortic Res">
        <title>A haplotype resolved chromosomal level avocado genome allows analysis of novel avocado genes.</title>
        <authorList>
            <person name="Nath O."/>
            <person name="Fletcher S.J."/>
            <person name="Hayward A."/>
            <person name="Shaw L.M."/>
            <person name="Masouleh A.K."/>
            <person name="Furtado A."/>
            <person name="Henry R.J."/>
            <person name="Mitter N."/>
        </authorList>
    </citation>
    <scope>NUCLEOTIDE SEQUENCE [LARGE SCALE GENOMIC DNA]</scope>
    <source>
        <strain evidence="2">cv. Hass</strain>
    </source>
</reference>
<comment type="caution">
    <text evidence="1">The sequence shown here is derived from an EMBL/GenBank/DDBJ whole genome shotgun (WGS) entry which is preliminary data.</text>
</comment>
<dbReference type="EMBL" id="CM056816">
    <property type="protein sequence ID" value="KAJ8633234.1"/>
    <property type="molecule type" value="Genomic_DNA"/>
</dbReference>
<protein>
    <submittedName>
        <fullName evidence="1">Uncharacterized protein</fullName>
    </submittedName>
</protein>
<keyword evidence="2" id="KW-1185">Reference proteome</keyword>
<dbReference type="Proteomes" id="UP001234297">
    <property type="component" value="Chromosome 8"/>
</dbReference>
<organism evidence="1 2">
    <name type="scientific">Persea americana</name>
    <name type="common">Avocado</name>
    <dbReference type="NCBI Taxonomy" id="3435"/>
    <lineage>
        <taxon>Eukaryota</taxon>
        <taxon>Viridiplantae</taxon>
        <taxon>Streptophyta</taxon>
        <taxon>Embryophyta</taxon>
        <taxon>Tracheophyta</taxon>
        <taxon>Spermatophyta</taxon>
        <taxon>Magnoliopsida</taxon>
        <taxon>Magnoliidae</taxon>
        <taxon>Laurales</taxon>
        <taxon>Lauraceae</taxon>
        <taxon>Persea</taxon>
    </lineage>
</organism>
<sequence length="112" mass="12318">MSFSDSISRQRDSSSTDSVDGDSFSTAAAFRLEGKKNRERSTNKWFGDESDTLPDLHSSSIQSERMFRIAGSSVLRADLQALRCGACGPHKNAMAHVSSRVEIAGEHLQQRL</sequence>
<proteinExistence type="predicted"/>
<evidence type="ECO:0000313" key="2">
    <source>
        <dbReference type="Proteomes" id="UP001234297"/>
    </source>
</evidence>
<name>A0ACC2LIK2_PERAE</name>
<gene>
    <name evidence="1" type="ORF">MRB53_026570</name>
</gene>
<evidence type="ECO:0000313" key="1">
    <source>
        <dbReference type="EMBL" id="KAJ8633234.1"/>
    </source>
</evidence>